<organism evidence="1 2">
    <name type="scientific">Clunio marinus</name>
    <dbReference type="NCBI Taxonomy" id="568069"/>
    <lineage>
        <taxon>Eukaryota</taxon>
        <taxon>Metazoa</taxon>
        <taxon>Ecdysozoa</taxon>
        <taxon>Arthropoda</taxon>
        <taxon>Hexapoda</taxon>
        <taxon>Insecta</taxon>
        <taxon>Pterygota</taxon>
        <taxon>Neoptera</taxon>
        <taxon>Endopterygota</taxon>
        <taxon>Diptera</taxon>
        <taxon>Nematocera</taxon>
        <taxon>Chironomoidea</taxon>
        <taxon>Chironomidae</taxon>
        <taxon>Clunio</taxon>
    </lineage>
</organism>
<proteinExistence type="predicted"/>
<protein>
    <submittedName>
        <fullName evidence="1">CLUMA_CG021318, isoform A</fullName>
    </submittedName>
</protein>
<keyword evidence="2" id="KW-1185">Reference proteome</keyword>
<evidence type="ECO:0000313" key="2">
    <source>
        <dbReference type="Proteomes" id="UP000183832"/>
    </source>
</evidence>
<name>A0A1J1J8H5_9DIPT</name>
<accession>A0A1J1J8H5</accession>
<gene>
    <name evidence="1" type="ORF">CLUMA_CG021318</name>
</gene>
<dbReference type="EMBL" id="CVRI01000075">
    <property type="protein sequence ID" value="CRL08725.1"/>
    <property type="molecule type" value="Genomic_DNA"/>
</dbReference>
<dbReference type="AlphaFoldDB" id="A0A1J1J8H5"/>
<dbReference type="Proteomes" id="UP000183832">
    <property type="component" value="Unassembled WGS sequence"/>
</dbReference>
<sequence length="75" mass="8687">MKKKINERLTNIISRSPIGQPLKEQRDSDVKNLEMKTLRYQKIAPIVKLNMDSFLKLKSEFDNLVSKIKIPGSET</sequence>
<evidence type="ECO:0000313" key="1">
    <source>
        <dbReference type="EMBL" id="CRL08725.1"/>
    </source>
</evidence>
<reference evidence="1 2" key="1">
    <citation type="submission" date="2015-04" db="EMBL/GenBank/DDBJ databases">
        <authorList>
            <person name="Syromyatnikov M.Y."/>
            <person name="Popov V.N."/>
        </authorList>
    </citation>
    <scope>NUCLEOTIDE SEQUENCE [LARGE SCALE GENOMIC DNA]</scope>
</reference>